<evidence type="ECO:0000259" key="2">
    <source>
        <dbReference type="Pfam" id="PF23598"/>
    </source>
</evidence>
<dbReference type="PANTHER" id="PTHR47186:SF3">
    <property type="entry name" value="OS09G0267800 PROTEIN"/>
    <property type="match status" value="1"/>
</dbReference>
<feature type="domain" description="Disease resistance R13L4/SHOC-2-like LRR" evidence="2">
    <location>
        <begin position="4"/>
        <end position="151"/>
    </location>
</feature>
<evidence type="ECO:0000256" key="1">
    <source>
        <dbReference type="ARBA" id="ARBA00022737"/>
    </source>
</evidence>
<keyword evidence="1" id="KW-0677">Repeat</keyword>
<dbReference type="Pfam" id="PF23598">
    <property type="entry name" value="LRR_14"/>
    <property type="match status" value="1"/>
</dbReference>
<proteinExistence type="predicted"/>
<accession>A0A445DAR3</accession>
<evidence type="ECO:0000313" key="4">
    <source>
        <dbReference type="Proteomes" id="UP000289738"/>
    </source>
</evidence>
<dbReference type="SUPFAM" id="SSF52058">
    <property type="entry name" value="L domain-like"/>
    <property type="match status" value="1"/>
</dbReference>
<gene>
    <name evidence="3" type="ORF">Ahy_A04g017318</name>
</gene>
<dbReference type="InterPro" id="IPR055414">
    <property type="entry name" value="LRR_R13L4/SHOC2-like"/>
</dbReference>
<dbReference type="Gene3D" id="3.80.10.10">
    <property type="entry name" value="Ribonuclease Inhibitor"/>
    <property type="match status" value="1"/>
</dbReference>
<reference evidence="3 4" key="1">
    <citation type="submission" date="2019-01" db="EMBL/GenBank/DDBJ databases">
        <title>Sequencing of cultivated peanut Arachis hypogaea provides insights into genome evolution and oil improvement.</title>
        <authorList>
            <person name="Chen X."/>
        </authorList>
    </citation>
    <scope>NUCLEOTIDE SEQUENCE [LARGE SCALE GENOMIC DNA]</scope>
    <source>
        <strain evidence="4">cv. Fuhuasheng</strain>
        <tissue evidence="3">Leaves</tissue>
    </source>
</reference>
<dbReference type="PANTHER" id="PTHR47186">
    <property type="entry name" value="LEUCINE-RICH REPEAT-CONTAINING PROTEIN 57"/>
    <property type="match status" value="1"/>
</dbReference>
<sequence length="226" mass="26028">MSMCIHLRYLRLNWGVDCPKEDHPDPICTLPNLETLIVELASHYKLQHGIWRLKKLRHLERMLCVTSKTIPPDTSGKYYLPSLHTLQLVTLEEGVTMSSIVNGRFSKLRKLGLEWNAKSKCTENELLQGLHHLKNLEKLKLVDFKELTLKAREFPSKIPQINIMMKYDSDELNFSYSFLNSLGEVTNLRILKVTSKGMFGEDSLSLAAKSFPNLEVFHLKEMGVKE</sequence>
<organism evidence="3 4">
    <name type="scientific">Arachis hypogaea</name>
    <name type="common">Peanut</name>
    <dbReference type="NCBI Taxonomy" id="3818"/>
    <lineage>
        <taxon>Eukaryota</taxon>
        <taxon>Viridiplantae</taxon>
        <taxon>Streptophyta</taxon>
        <taxon>Embryophyta</taxon>
        <taxon>Tracheophyta</taxon>
        <taxon>Spermatophyta</taxon>
        <taxon>Magnoliopsida</taxon>
        <taxon>eudicotyledons</taxon>
        <taxon>Gunneridae</taxon>
        <taxon>Pentapetalae</taxon>
        <taxon>rosids</taxon>
        <taxon>fabids</taxon>
        <taxon>Fabales</taxon>
        <taxon>Fabaceae</taxon>
        <taxon>Papilionoideae</taxon>
        <taxon>50 kb inversion clade</taxon>
        <taxon>dalbergioids sensu lato</taxon>
        <taxon>Dalbergieae</taxon>
        <taxon>Pterocarpus clade</taxon>
        <taxon>Arachis</taxon>
    </lineage>
</organism>
<dbReference type="Proteomes" id="UP000289738">
    <property type="component" value="Chromosome A04"/>
</dbReference>
<comment type="caution">
    <text evidence="3">The sequence shown here is derived from an EMBL/GenBank/DDBJ whole genome shotgun (WGS) entry which is preliminary data.</text>
</comment>
<protein>
    <recommendedName>
        <fullName evidence="2">Disease resistance R13L4/SHOC-2-like LRR domain-containing protein</fullName>
    </recommendedName>
</protein>
<name>A0A445DAR3_ARAHY</name>
<evidence type="ECO:0000313" key="3">
    <source>
        <dbReference type="EMBL" id="RYR60245.1"/>
    </source>
</evidence>
<dbReference type="EMBL" id="SDMP01000004">
    <property type="protein sequence ID" value="RYR60245.1"/>
    <property type="molecule type" value="Genomic_DNA"/>
</dbReference>
<dbReference type="AlphaFoldDB" id="A0A445DAR3"/>
<keyword evidence="4" id="KW-1185">Reference proteome</keyword>
<dbReference type="InterPro" id="IPR032675">
    <property type="entry name" value="LRR_dom_sf"/>
</dbReference>